<evidence type="ECO:0000256" key="3">
    <source>
        <dbReference type="ARBA" id="ARBA00023027"/>
    </source>
</evidence>
<evidence type="ECO:0000313" key="7">
    <source>
        <dbReference type="EMBL" id="CAD8459906.1"/>
    </source>
</evidence>
<dbReference type="InterPro" id="IPR013328">
    <property type="entry name" value="6PGD_dom2"/>
</dbReference>
<gene>
    <name evidence="7" type="ORF">LAMO00422_LOCUS18864</name>
</gene>
<name>A0A7S0H1K9_9EUKA</name>
<dbReference type="InterPro" id="IPR029154">
    <property type="entry name" value="HIBADH-like_NADP-bd"/>
</dbReference>
<dbReference type="GO" id="GO:0050661">
    <property type="term" value="F:NADP binding"/>
    <property type="evidence" value="ECO:0007669"/>
    <property type="project" value="InterPro"/>
</dbReference>
<organism evidence="7">
    <name type="scientific">Amorphochlora amoebiformis</name>
    <dbReference type="NCBI Taxonomy" id="1561963"/>
    <lineage>
        <taxon>Eukaryota</taxon>
        <taxon>Sar</taxon>
        <taxon>Rhizaria</taxon>
        <taxon>Cercozoa</taxon>
        <taxon>Chlorarachniophyceae</taxon>
        <taxon>Amorphochlora</taxon>
    </lineage>
</organism>
<evidence type="ECO:0008006" key="8">
    <source>
        <dbReference type="Google" id="ProtNLM"/>
    </source>
</evidence>
<dbReference type="GO" id="GO:0016491">
    <property type="term" value="F:oxidoreductase activity"/>
    <property type="evidence" value="ECO:0007669"/>
    <property type="project" value="UniProtKB-KW"/>
</dbReference>
<dbReference type="InterPro" id="IPR051265">
    <property type="entry name" value="HIBADH-related_NP60_sf"/>
</dbReference>
<dbReference type="Gene3D" id="3.40.50.720">
    <property type="entry name" value="NAD(P)-binding Rossmann-like Domain"/>
    <property type="match status" value="1"/>
</dbReference>
<evidence type="ECO:0000259" key="5">
    <source>
        <dbReference type="Pfam" id="PF03446"/>
    </source>
</evidence>
<sequence length="295" mass="31870">MSKESIAFLGAGLMAVPMVSRLLDAGYCVHCWNRTLSKCEPMQKKGAKVHKTSASAMKSAERYIFVMLSAAPAIDQVLLKDAQAKAELKGKVIVVMSTISPEESKEFAAKIEKAGSLGYVESPVLGSVPHATKGVLSILTSTNEEKTFTDLKPLLSVLGNPRYMGKITAASTYKVALNQMLAVNTAALGYSLGYVRRAGHDPSLFMEVLQGGVLKCAYYSFKGQPMIDRKYTPTNFTTKLLHKDVMLAVNGGKKLGLNTIVQEGLAGLIQQTIDSGDGEKDFSIIYNTIDKPTLH</sequence>
<feature type="domain" description="6-phosphogluconate dehydrogenase NADP-binding" evidence="5">
    <location>
        <begin position="5"/>
        <end position="160"/>
    </location>
</feature>
<dbReference type="EMBL" id="HBEM01027684">
    <property type="protein sequence ID" value="CAD8459906.1"/>
    <property type="molecule type" value="Transcribed_RNA"/>
</dbReference>
<dbReference type="InterPro" id="IPR008927">
    <property type="entry name" value="6-PGluconate_DH-like_C_sf"/>
</dbReference>
<keyword evidence="2" id="KW-0560">Oxidoreductase</keyword>
<dbReference type="Pfam" id="PF14833">
    <property type="entry name" value="NAD_binding_11"/>
    <property type="match status" value="1"/>
</dbReference>
<reference evidence="7" key="1">
    <citation type="submission" date="2021-01" db="EMBL/GenBank/DDBJ databases">
        <authorList>
            <person name="Corre E."/>
            <person name="Pelletier E."/>
            <person name="Niang G."/>
            <person name="Scheremetjew M."/>
            <person name="Finn R."/>
            <person name="Kale V."/>
            <person name="Holt S."/>
            <person name="Cochrane G."/>
            <person name="Meng A."/>
            <person name="Brown T."/>
            <person name="Cohen L."/>
        </authorList>
    </citation>
    <scope>NUCLEOTIDE SEQUENCE</scope>
    <source>
        <strain evidence="7">CCMP2058</strain>
    </source>
</reference>
<feature type="active site" evidence="4">
    <location>
        <position position="174"/>
    </location>
</feature>
<accession>A0A7S0H1K9</accession>
<feature type="domain" description="3-hydroxyisobutyrate dehydrogenase-like NAD-binding" evidence="6">
    <location>
        <begin position="169"/>
        <end position="287"/>
    </location>
</feature>
<dbReference type="PANTHER" id="PTHR43580">
    <property type="entry name" value="OXIDOREDUCTASE GLYR1-RELATED"/>
    <property type="match status" value="1"/>
</dbReference>
<dbReference type="InterPro" id="IPR006115">
    <property type="entry name" value="6PGDH_NADP-bd"/>
</dbReference>
<dbReference type="SUPFAM" id="SSF48179">
    <property type="entry name" value="6-phosphogluconate dehydrogenase C-terminal domain-like"/>
    <property type="match status" value="1"/>
</dbReference>
<dbReference type="AlphaFoldDB" id="A0A7S0H1K9"/>
<keyword evidence="3" id="KW-0520">NAD</keyword>
<dbReference type="Gene3D" id="1.10.1040.10">
    <property type="entry name" value="N-(1-d-carboxylethyl)-l-norvaline Dehydrogenase, domain 2"/>
    <property type="match status" value="1"/>
</dbReference>
<evidence type="ECO:0000256" key="4">
    <source>
        <dbReference type="PIRSR" id="PIRSR000103-1"/>
    </source>
</evidence>
<protein>
    <recommendedName>
        <fullName evidence="8">6-phosphogluconate dehydrogenase NADP-binding domain-containing protein</fullName>
    </recommendedName>
</protein>
<dbReference type="InterPro" id="IPR036291">
    <property type="entry name" value="NAD(P)-bd_dom_sf"/>
</dbReference>
<comment type="similarity">
    <text evidence="1">Belongs to the HIBADH-related family. NP60 subfamily.</text>
</comment>
<dbReference type="PANTHER" id="PTHR43580:SF9">
    <property type="entry name" value="GLYOXYLATE_SUCCINIC SEMIALDEHYDE REDUCTASE 1"/>
    <property type="match status" value="1"/>
</dbReference>
<evidence type="ECO:0000259" key="6">
    <source>
        <dbReference type="Pfam" id="PF14833"/>
    </source>
</evidence>
<evidence type="ECO:0000256" key="2">
    <source>
        <dbReference type="ARBA" id="ARBA00023002"/>
    </source>
</evidence>
<dbReference type="PIRSF" id="PIRSF000103">
    <property type="entry name" value="HIBADH"/>
    <property type="match status" value="1"/>
</dbReference>
<proteinExistence type="inferred from homology"/>
<evidence type="ECO:0000256" key="1">
    <source>
        <dbReference type="ARBA" id="ARBA00007598"/>
    </source>
</evidence>
<dbReference type="GO" id="GO:0051287">
    <property type="term" value="F:NAD binding"/>
    <property type="evidence" value="ECO:0007669"/>
    <property type="project" value="InterPro"/>
</dbReference>
<dbReference type="Pfam" id="PF03446">
    <property type="entry name" value="NAD_binding_2"/>
    <property type="match status" value="1"/>
</dbReference>
<dbReference type="SUPFAM" id="SSF51735">
    <property type="entry name" value="NAD(P)-binding Rossmann-fold domains"/>
    <property type="match status" value="1"/>
</dbReference>
<dbReference type="InterPro" id="IPR015815">
    <property type="entry name" value="HIBADH-related"/>
</dbReference>